<feature type="transmembrane region" description="Helical" evidence="9">
    <location>
        <begin position="250"/>
        <end position="272"/>
    </location>
</feature>
<dbReference type="PANTHER" id="PTHR43124">
    <property type="entry name" value="PURINE EFFLUX PUMP PBUE"/>
    <property type="match status" value="1"/>
</dbReference>
<feature type="transmembrane region" description="Helical" evidence="9">
    <location>
        <begin position="373"/>
        <end position="392"/>
    </location>
</feature>
<proteinExistence type="inferred from homology"/>
<dbReference type="InterPro" id="IPR050189">
    <property type="entry name" value="MFS_Efflux_Transporters"/>
</dbReference>
<dbReference type="Pfam" id="PF07690">
    <property type="entry name" value="MFS_1"/>
    <property type="match status" value="1"/>
</dbReference>
<comment type="subcellular location">
    <subcellularLocation>
        <location evidence="1">Cell membrane</location>
        <topology evidence="1">Multi-pass membrane protein</topology>
    </subcellularLocation>
</comment>
<dbReference type="InterPro" id="IPR020846">
    <property type="entry name" value="MFS_dom"/>
</dbReference>
<name>A0ABV5WM02_9BACI</name>
<feature type="transmembrane region" description="Helical" evidence="9">
    <location>
        <begin position="309"/>
        <end position="331"/>
    </location>
</feature>
<dbReference type="EMBL" id="JBHMAF010000194">
    <property type="protein sequence ID" value="MFB9761605.1"/>
    <property type="molecule type" value="Genomic_DNA"/>
</dbReference>
<protein>
    <submittedName>
        <fullName evidence="11">MFS transporter</fullName>
    </submittedName>
</protein>
<dbReference type="PROSITE" id="PS00216">
    <property type="entry name" value="SUGAR_TRANSPORT_1"/>
    <property type="match status" value="1"/>
</dbReference>
<dbReference type="Proteomes" id="UP001589609">
    <property type="component" value="Unassembled WGS sequence"/>
</dbReference>
<feature type="transmembrane region" description="Helical" evidence="9">
    <location>
        <begin position="39"/>
        <end position="62"/>
    </location>
</feature>
<keyword evidence="4" id="KW-1003">Cell membrane</keyword>
<evidence type="ECO:0000256" key="5">
    <source>
        <dbReference type="ARBA" id="ARBA00022692"/>
    </source>
</evidence>
<comment type="caution">
    <text evidence="11">The sequence shown here is derived from an EMBL/GenBank/DDBJ whole genome shotgun (WGS) entry which is preliminary data.</text>
</comment>
<evidence type="ECO:0000256" key="3">
    <source>
        <dbReference type="ARBA" id="ARBA00022448"/>
    </source>
</evidence>
<dbReference type="InterPro" id="IPR001958">
    <property type="entry name" value="Tet-R_TetA/multi-R_MdtG-like"/>
</dbReference>
<dbReference type="CDD" id="cd17474">
    <property type="entry name" value="MFS_YfmO_like"/>
    <property type="match status" value="1"/>
</dbReference>
<feature type="transmembrane region" description="Helical" evidence="9">
    <location>
        <begin position="7"/>
        <end position="33"/>
    </location>
</feature>
<keyword evidence="7 9" id="KW-0472">Membrane</keyword>
<dbReference type="PROSITE" id="PS50850">
    <property type="entry name" value="MFS"/>
    <property type="match status" value="1"/>
</dbReference>
<dbReference type="Gene3D" id="1.20.1250.20">
    <property type="entry name" value="MFS general substrate transporter like domains"/>
    <property type="match status" value="1"/>
</dbReference>
<organism evidence="11 12">
    <name type="scientific">Ectobacillus funiculus</name>
    <dbReference type="NCBI Taxonomy" id="137993"/>
    <lineage>
        <taxon>Bacteria</taxon>
        <taxon>Bacillati</taxon>
        <taxon>Bacillota</taxon>
        <taxon>Bacilli</taxon>
        <taxon>Bacillales</taxon>
        <taxon>Bacillaceae</taxon>
        <taxon>Ectobacillus</taxon>
    </lineage>
</organism>
<dbReference type="PRINTS" id="PR01035">
    <property type="entry name" value="TCRTETA"/>
</dbReference>
<evidence type="ECO:0000256" key="2">
    <source>
        <dbReference type="ARBA" id="ARBA00007520"/>
    </source>
</evidence>
<dbReference type="InterPro" id="IPR036259">
    <property type="entry name" value="MFS_trans_sf"/>
</dbReference>
<gene>
    <name evidence="11" type="ORF">ACFFMS_25535</name>
</gene>
<dbReference type="RefSeq" id="WP_379951754.1">
    <property type="nucleotide sequence ID" value="NZ_JAPCYI010000001.1"/>
</dbReference>
<feature type="transmembrane region" description="Helical" evidence="9">
    <location>
        <begin position="155"/>
        <end position="187"/>
    </location>
</feature>
<evidence type="ECO:0000256" key="9">
    <source>
        <dbReference type="SAM" id="Phobius"/>
    </source>
</evidence>
<keyword evidence="5 9" id="KW-0812">Transmembrane</keyword>
<keyword evidence="3" id="KW-0813">Transport</keyword>
<evidence type="ECO:0000313" key="12">
    <source>
        <dbReference type="Proteomes" id="UP001589609"/>
    </source>
</evidence>
<feature type="transmembrane region" description="Helical" evidence="9">
    <location>
        <begin position="216"/>
        <end position="238"/>
    </location>
</feature>
<dbReference type="InterPro" id="IPR005829">
    <property type="entry name" value="Sugar_transporter_CS"/>
</dbReference>
<reference evidence="11 12" key="1">
    <citation type="submission" date="2024-09" db="EMBL/GenBank/DDBJ databases">
        <authorList>
            <person name="Sun Q."/>
            <person name="Mori K."/>
        </authorList>
    </citation>
    <scope>NUCLEOTIDE SEQUENCE [LARGE SCALE GENOMIC DNA]</scope>
    <source>
        <strain evidence="11 12">JCM 11201</strain>
    </source>
</reference>
<feature type="domain" description="Major facilitator superfamily (MFS) profile" evidence="10">
    <location>
        <begin position="8"/>
        <end position="396"/>
    </location>
</feature>
<feature type="region of interest" description="Disordered" evidence="8">
    <location>
        <begin position="398"/>
        <end position="419"/>
    </location>
</feature>
<evidence type="ECO:0000259" key="10">
    <source>
        <dbReference type="PROSITE" id="PS50850"/>
    </source>
</evidence>
<accession>A0ABV5WM02</accession>
<dbReference type="InterPro" id="IPR011701">
    <property type="entry name" value="MFS"/>
</dbReference>
<keyword evidence="6 9" id="KW-1133">Transmembrane helix</keyword>
<evidence type="ECO:0000256" key="8">
    <source>
        <dbReference type="SAM" id="MobiDB-lite"/>
    </source>
</evidence>
<evidence type="ECO:0000256" key="7">
    <source>
        <dbReference type="ARBA" id="ARBA00023136"/>
    </source>
</evidence>
<evidence type="ECO:0000256" key="6">
    <source>
        <dbReference type="ARBA" id="ARBA00022989"/>
    </source>
</evidence>
<keyword evidence="12" id="KW-1185">Reference proteome</keyword>
<sequence>MQKKQKYCLWALSSVPLVMTLGNSMLIPVLPVIERKLDITAFQVSMIITVYSIFAIFLIPVAGYLSDRWGRKKVIIPSLVLAGIGGVITGWASWKLENPYWWILAGRVVQGIGSAGAMPVVMPCVGDIFKDEKDVSCGLGMIETSNTFGKVLSPILGSILAAVVWFLPFWFIPILCAAAILLIAFLVKPPKQEPKKVPVKEFVHTVMETIRQKERWLLAIFILGAIIMFVLFGVQFYLSTLLEEKYSVDGIWKGVVLAIPLTALSLCSYITGKKIGDQKKTMKRCTLIGFAMLGGAFVIPLFFHSIYMLVATLVIAGIGIGLSLPSLDAMITEGIEKEERGTVTSLYSSMRFVGVAAGPPIYAFLMKGSDSKIFYVSGLLGLAGAALVMLFIKPNENKSKEGKAGSVRPSPAKIKRHPV</sequence>
<evidence type="ECO:0000313" key="11">
    <source>
        <dbReference type="EMBL" id="MFB9761605.1"/>
    </source>
</evidence>
<dbReference type="PANTHER" id="PTHR43124:SF3">
    <property type="entry name" value="CHLORAMPHENICOL EFFLUX PUMP RV0191"/>
    <property type="match status" value="1"/>
</dbReference>
<feature type="transmembrane region" description="Helical" evidence="9">
    <location>
        <begin position="74"/>
        <end position="94"/>
    </location>
</feature>
<evidence type="ECO:0000256" key="1">
    <source>
        <dbReference type="ARBA" id="ARBA00004651"/>
    </source>
</evidence>
<comment type="similarity">
    <text evidence="2">Belongs to the major facilitator superfamily. TCR/Tet family.</text>
</comment>
<evidence type="ECO:0000256" key="4">
    <source>
        <dbReference type="ARBA" id="ARBA00022475"/>
    </source>
</evidence>
<dbReference type="SUPFAM" id="SSF103473">
    <property type="entry name" value="MFS general substrate transporter"/>
    <property type="match status" value="1"/>
</dbReference>